<organism evidence="2 3">
    <name type="scientific">Flavimobilis rhizosphaerae</name>
    <dbReference type="NCBI Taxonomy" id="2775421"/>
    <lineage>
        <taxon>Bacteria</taxon>
        <taxon>Bacillati</taxon>
        <taxon>Actinomycetota</taxon>
        <taxon>Actinomycetes</taxon>
        <taxon>Micrococcales</taxon>
        <taxon>Jonesiaceae</taxon>
        <taxon>Flavimobilis</taxon>
    </lineage>
</organism>
<feature type="transmembrane region" description="Helical" evidence="1">
    <location>
        <begin position="32"/>
        <end position="57"/>
    </location>
</feature>
<accession>A0ABR9DN35</accession>
<proteinExistence type="predicted"/>
<evidence type="ECO:0008006" key="4">
    <source>
        <dbReference type="Google" id="ProtNLM"/>
    </source>
</evidence>
<protein>
    <recommendedName>
        <fullName evidence="4">ABC-2 family transporter protein</fullName>
    </recommendedName>
</protein>
<dbReference type="Proteomes" id="UP000642107">
    <property type="component" value="Unassembled WGS sequence"/>
</dbReference>
<feature type="transmembrane region" description="Helical" evidence="1">
    <location>
        <begin position="190"/>
        <end position="210"/>
    </location>
</feature>
<keyword evidence="1" id="KW-1133">Transmembrane helix</keyword>
<evidence type="ECO:0000313" key="2">
    <source>
        <dbReference type="EMBL" id="MBD9698542.1"/>
    </source>
</evidence>
<keyword evidence="1" id="KW-0472">Membrane</keyword>
<keyword evidence="3" id="KW-1185">Reference proteome</keyword>
<reference evidence="2 3" key="1">
    <citation type="submission" date="2020-09" db="EMBL/GenBank/DDBJ databases">
        <title>Flavimobilis rhizosphaerae sp. nov., isolated from rhizosphere soil of Spartina alterniflora.</title>
        <authorList>
            <person name="Hanqin C."/>
        </authorList>
    </citation>
    <scope>NUCLEOTIDE SEQUENCE [LARGE SCALE GENOMIC DNA]</scope>
    <source>
        <strain evidence="2 3">GY 10621</strain>
    </source>
</reference>
<name>A0ABR9DN35_9MICO</name>
<gene>
    <name evidence="2" type="ORF">IGS67_03405</name>
</gene>
<keyword evidence="1" id="KW-0812">Transmembrane</keyword>
<dbReference type="RefSeq" id="WP_192277938.1">
    <property type="nucleotide sequence ID" value="NZ_JACZDF010000002.1"/>
</dbReference>
<feature type="transmembrane region" description="Helical" evidence="1">
    <location>
        <begin position="69"/>
        <end position="89"/>
    </location>
</feature>
<dbReference type="EMBL" id="JACZDF010000002">
    <property type="protein sequence ID" value="MBD9698542.1"/>
    <property type="molecule type" value="Genomic_DNA"/>
</dbReference>
<feature type="transmembrane region" description="Helical" evidence="1">
    <location>
        <begin position="155"/>
        <end position="178"/>
    </location>
</feature>
<comment type="caution">
    <text evidence="2">The sequence shown here is derived from an EMBL/GenBank/DDBJ whole genome shotgun (WGS) entry which is preliminary data.</text>
</comment>
<feature type="transmembrane region" description="Helical" evidence="1">
    <location>
        <begin position="222"/>
        <end position="245"/>
    </location>
</feature>
<evidence type="ECO:0000313" key="3">
    <source>
        <dbReference type="Proteomes" id="UP000642107"/>
    </source>
</evidence>
<sequence>MTTTTPDRTATARATFVAAAERRATSAVTWNLVGATWWIGAWFWAIYVAVLALQAAVPLLGGDTELRSAAGSFTAPWIFLFVMGIVLLAQMSRLHLVAGGTRRTLVHGEWRAAAIIAVTFGAAGWLLLALVDLVVRALGHDVRPVDGILVTSGSGTWLALLAHVLASGVLFTTGVLVGHVYRRLGGWRGTLALPLTLLPAAVALAAFEVAGGDGPLVLGAPAWLVVLIGGAIGWLLAAWGTWLVVRDAPVE</sequence>
<feature type="transmembrane region" description="Helical" evidence="1">
    <location>
        <begin position="110"/>
        <end position="135"/>
    </location>
</feature>
<evidence type="ECO:0000256" key="1">
    <source>
        <dbReference type="SAM" id="Phobius"/>
    </source>
</evidence>